<dbReference type="AlphaFoldDB" id="A4C333"/>
<proteinExistence type="predicted"/>
<dbReference type="HOGENOM" id="CLU_3314393_0_0_10"/>
<comment type="caution">
    <text evidence="1">The sequence shown here is derived from an EMBL/GenBank/DDBJ whole genome shotgun (WGS) entry which is preliminary data.</text>
</comment>
<dbReference type="STRING" id="313594.PI23P_06171"/>
<name>A4C333_9FLAO</name>
<dbReference type="EMBL" id="AAOG01000006">
    <property type="protein sequence ID" value="EAR11504.1"/>
    <property type="molecule type" value="Genomic_DNA"/>
</dbReference>
<gene>
    <name evidence="1" type="ORF">PI23P_06171</name>
</gene>
<keyword evidence="2" id="KW-1185">Reference proteome</keyword>
<protein>
    <submittedName>
        <fullName evidence="1">Uncharacterized protein</fullName>
    </submittedName>
</protein>
<reference evidence="1 2" key="1">
    <citation type="submission" date="2006-02" db="EMBL/GenBank/DDBJ databases">
        <authorList>
            <person name="Murray A."/>
            <person name="Staley J."/>
            <person name="Ferriera S."/>
            <person name="Johnson J."/>
            <person name="Kravitz S."/>
            <person name="Halpern A."/>
            <person name="Remington K."/>
            <person name="Beeson K."/>
            <person name="Tran B."/>
            <person name="Rogers Y.-H."/>
            <person name="Friedman R."/>
            <person name="Venter J.C."/>
        </authorList>
    </citation>
    <scope>NUCLEOTIDE SEQUENCE [LARGE SCALE GENOMIC DNA]</scope>
    <source>
        <strain evidence="1 2">23-P</strain>
    </source>
</reference>
<dbReference type="Proteomes" id="UP000003053">
    <property type="component" value="Unassembled WGS sequence"/>
</dbReference>
<sequence length="39" mass="4563">MKTQFEVLRIVRNIILKELEGLTLDQIHEIPKGFKNNIA</sequence>
<organism evidence="1 2">
    <name type="scientific">Polaribacter irgensii 23-P</name>
    <dbReference type="NCBI Taxonomy" id="313594"/>
    <lineage>
        <taxon>Bacteria</taxon>
        <taxon>Pseudomonadati</taxon>
        <taxon>Bacteroidota</taxon>
        <taxon>Flavobacteriia</taxon>
        <taxon>Flavobacteriales</taxon>
        <taxon>Flavobacteriaceae</taxon>
    </lineage>
</organism>
<accession>A4C333</accession>
<evidence type="ECO:0000313" key="1">
    <source>
        <dbReference type="EMBL" id="EAR11504.1"/>
    </source>
</evidence>
<evidence type="ECO:0000313" key="2">
    <source>
        <dbReference type="Proteomes" id="UP000003053"/>
    </source>
</evidence>